<keyword evidence="9" id="KW-1185">Reference proteome</keyword>
<evidence type="ECO:0000313" key="8">
    <source>
        <dbReference type="EMBL" id="KAJ4838873.1"/>
    </source>
</evidence>
<dbReference type="Proteomes" id="UP001141552">
    <property type="component" value="Unassembled WGS sequence"/>
</dbReference>
<reference evidence="8" key="2">
    <citation type="journal article" date="2023" name="Plants (Basel)">
        <title>Annotation of the Turnera subulata (Passifloraceae) Draft Genome Reveals the S-Locus Evolved after the Divergence of Turneroideae from Passifloroideae in a Stepwise Manner.</title>
        <authorList>
            <person name="Henning P.M."/>
            <person name="Roalson E.H."/>
            <person name="Mir W."/>
            <person name="McCubbin A.G."/>
            <person name="Shore J.S."/>
        </authorList>
    </citation>
    <scope>NUCLEOTIDE SEQUENCE</scope>
    <source>
        <strain evidence="8">F60SS</strain>
    </source>
</reference>
<evidence type="ECO:0000256" key="7">
    <source>
        <dbReference type="ARBA" id="ARBA00023186"/>
    </source>
</evidence>
<feature type="non-terminal residue" evidence="8">
    <location>
        <position position="1"/>
    </location>
</feature>
<proteinExistence type="inferred from homology"/>
<sequence>MEDVSRASSKRRRSNTLHEKPLLGRFAFIMENAPGSESVAESSAASPATNVRDAVGMDVDLPTLPMLLPASGTREETATGIGHNDNTPIQQSGIVKLRDECIVEHGEAACAKWIDAHLRCLWAEGFNL</sequence>
<dbReference type="PANTHER" id="PTHR16719:SF0">
    <property type="entry name" value="CYTOCHROME C OXIDASE COPPER CHAPERONE"/>
    <property type="match status" value="1"/>
</dbReference>
<comment type="subcellular location">
    <subcellularLocation>
        <location evidence="1">Mitochondrion intermembrane space</location>
    </subcellularLocation>
</comment>
<keyword evidence="3" id="KW-0479">Metal-binding</keyword>
<gene>
    <name evidence="8" type="ORF">Tsubulata_044659</name>
</gene>
<evidence type="ECO:0000256" key="5">
    <source>
        <dbReference type="ARBA" id="ARBA00023128"/>
    </source>
</evidence>
<keyword evidence="4" id="KW-0186">Copper</keyword>
<dbReference type="EMBL" id="JAKUCV010003461">
    <property type="protein sequence ID" value="KAJ4838873.1"/>
    <property type="molecule type" value="Genomic_DNA"/>
</dbReference>
<dbReference type="GO" id="GO:0016531">
    <property type="term" value="F:copper chaperone activity"/>
    <property type="evidence" value="ECO:0007669"/>
    <property type="project" value="InterPro"/>
</dbReference>
<dbReference type="AlphaFoldDB" id="A0A9Q0JEN6"/>
<organism evidence="8 9">
    <name type="scientific">Turnera subulata</name>
    <dbReference type="NCBI Taxonomy" id="218843"/>
    <lineage>
        <taxon>Eukaryota</taxon>
        <taxon>Viridiplantae</taxon>
        <taxon>Streptophyta</taxon>
        <taxon>Embryophyta</taxon>
        <taxon>Tracheophyta</taxon>
        <taxon>Spermatophyta</taxon>
        <taxon>Magnoliopsida</taxon>
        <taxon>eudicotyledons</taxon>
        <taxon>Gunneridae</taxon>
        <taxon>Pentapetalae</taxon>
        <taxon>rosids</taxon>
        <taxon>fabids</taxon>
        <taxon>Malpighiales</taxon>
        <taxon>Passifloraceae</taxon>
        <taxon>Turnera</taxon>
    </lineage>
</organism>
<evidence type="ECO:0000256" key="2">
    <source>
        <dbReference type="ARBA" id="ARBA00009241"/>
    </source>
</evidence>
<name>A0A9Q0JEN6_9ROSI</name>
<evidence type="ECO:0000313" key="9">
    <source>
        <dbReference type="Proteomes" id="UP001141552"/>
    </source>
</evidence>
<keyword evidence="6" id="KW-1015">Disulfide bond</keyword>
<dbReference type="InterPro" id="IPR007745">
    <property type="entry name" value="Cyt_c_oxidase_Cu-chaperone"/>
</dbReference>
<evidence type="ECO:0000256" key="6">
    <source>
        <dbReference type="ARBA" id="ARBA00023157"/>
    </source>
</evidence>
<dbReference type="PANTHER" id="PTHR16719">
    <property type="entry name" value="CYTOCHROME C OXIDASE COPPER CHAPERONE"/>
    <property type="match status" value="1"/>
</dbReference>
<comment type="similarity">
    <text evidence="2">Belongs to the COX17 family.</text>
</comment>
<keyword evidence="7" id="KW-0143">Chaperone</keyword>
<evidence type="ECO:0000256" key="3">
    <source>
        <dbReference type="ARBA" id="ARBA00022723"/>
    </source>
</evidence>
<evidence type="ECO:0000256" key="1">
    <source>
        <dbReference type="ARBA" id="ARBA00004569"/>
    </source>
</evidence>
<keyword evidence="5" id="KW-0496">Mitochondrion</keyword>
<dbReference type="GO" id="GO:0005758">
    <property type="term" value="C:mitochondrial intermembrane space"/>
    <property type="evidence" value="ECO:0007669"/>
    <property type="project" value="UniProtKB-SubCell"/>
</dbReference>
<dbReference type="OrthoDB" id="1915887at2759"/>
<reference evidence="8" key="1">
    <citation type="submission" date="2022-02" db="EMBL/GenBank/DDBJ databases">
        <authorList>
            <person name="Henning P.M."/>
            <person name="McCubbin A.G."/>
            <person name="Shore J.S."/>
        </authorList>
    </citation>
    <scope>NUCLEOTIDE SEQUENCE</scope>
    <source>
        <strain evidence="8">F60SS</strain>
        <tissue evidence="8">Leaves</tissue>
    </source>
</reference>
<comment type="caution">
    <text evidence="8">The sequence shown here is derived from an EMBL/GenBank/DDBJ whole genome shotgun (WGS) entry which is preliminary data.</text>
</comment>
<dbReference type="SUPFAM" id="SSF47072">
    <property type="entry name" value="Cysteine alpha-hairpin motif"/>
    <property type="match status" value="1"/>
</dbReference>
<dbReference type="Gene3D" id="1.10.287.1130">
    <property type="entry name" value="CytochromE C oxidase copper chaperone"/>
    <property type="match status" value="1"/>
</dbReference>
<evidence type="ECO:0008006" key="10">
    <source>
        <dbReference type="Google" id="ProtNLM"/>
    </source>
</evidence>
<protein>
    <recommendedName>
        <fullName evidence="10">CHCH domain-containing protein</fullName>
    </recommendedName>
</protein>
<dbReference type="Pfam" id="PF05051">
    <property type="entry name" value="COX17"/>
    <property type="match status" value="1"/>
</dbReference>
<dbReference type="InterPro" id="IPR009069">
    <property type="entry name" value="Cys_alpha_HP_mot_SF"/>
</dbReference>
<dbReference type="GO" id="GO:0005507">
    <property type="term" value="F:copper ion binding"/>
    <property type="evidence" value="ECO:0007669"/>
    <property type="project" value="InterPro"/>
</dbReference>
<accession>A0A9Q0JEN6</accession>
<evidence type="ECO:0000256" key="4">
    <source>
        <dbReference type="ARBA" id="ARBA00023008"/>
    </source>
</evidence>